<dbReference type="RefSeq" id="WP_181581192.1">
    <property type="nucleotide sequence ID" value="NZ_CP059399.1"/>
</dbReference>
<dbReference type="InterPro" id="IPR024072">
    <property type="entry name" value="DHFR-like_dom_sf"/>
</dbReference>
<sequence length="216" mass="23522">MPKLRAHNLSISLDGYLAGPNQGPEHPLGIGAMPLHEWIFETDFGRDMMGEPVTGAGGLDQRYAAAGEVNIGATIMGRNMFGPIRGEWPDYSWTGWWGPNPPYHHEVFVLTHYPRPSLDMEGGTVFHFVDDTPETVLKSAFEAAGGKDVRLGGGAATVRQFLRAGLVDELHLAQVPILLGAGERLFENLGALPGLECTRMESSDRVTHLTFTRVTA</sequence>
<dbReference type="Gene3D" id="3.40.430.10">
    <property type="entry name" value="Dihydrofolate Reductase, subunit A"/>
    <property type="match status" value="1"/>
</dbReference>
<organism evidence="2 3">
    <name type="scientific">Nocardia huaxiensis</name>
    <dbReference type="NCBI Taxonomy" id="2755382"/>
    <lineage>
        <taxon>Bacteria</taxon>
        <taxon>Bacillati</taxon>
        <taxon>Actinomycetota</taxon>
        <taxon>Actinomycetes</taxon>
        <taxon>Mycobacteriales</taxon>
        <taxon>Nocardiaceae</taxon>
        <taxon>Nocardia</taxon>
    </lineage>
</organism>
<dbReference type="InterPro" id="IPR002734">
    <property type="entry name" value="RibDG_C"/>
</dbReference>
<dbReference type="AlphaFoldDB" id="A0A7D6V9Y4"/>
<dbReference type="KEGG" id="nhu:H0264_33125"/>
<dbReference type="GO" id="GO:0009231">
    <property type="term" value="P:riboflavin biosynthetic process"/>
    <property type="evidence" value="ECO:0007669"/>
    <property type="project" value="InterPro"/>
</dbReference>
<gene>
    <name evidence="2" type="ORF">H0264_33125</name>
</gene>
<evidence type="ECO:0000313" key="3">
    <source>
        <dbReference type="Proteomes" id="UP000515512"/>
    </source>
</evidence>
<dbReference type="PANTHER" id="PTHR38011">
    <property type="entry name" value="DIHYDROFOLATE REDUCTASE FAMILY PROTEIN (AFU_ORTHOLOGUE AFUA_8G06820)"/>
    <property type="match status" value="1"/>
</dbReference>
<name>A0A7D6V9Y4_9NOCA</name>
<dbReference type="GO" id="GO:0008703">
    <property type="term" value="F:5-amino-6-(5-phosphoribosylamino)uracil reductase activity"/>
    <property type="evidence" value="ECO:0007669"/>
    <property type="project" value="InterPro"/>
</dbReference>
<dbReference type="EMBL" id="CP059399">
    <property type="protein sequence ID" value="QLY29993.1"/>
    <property type="molecule type" value="Genomic_DNA"/>
</dbReference>
<dbReference type="Pfam" id="PF01872">
    <property type="entry name" value="RibD_C"/>
    <property type="match status" value="1"/>
</dbReference>
<dbReference type="InterPro" id="IPR050765">
    <property type="entry name" value="Riboflavin_Biosynth_HTPR"/>
</dbReference>
<accession>A0A7D6V9Y4</accession>
<proteinExistence type="predicted"/>
<keyword evidence="3" id="KW-1185">Reference proteome</keyword>
<evidence type="ECO:0000259" key="1">
    <source>
        <dbReference type="Pfam" id="PF01872"/>
    </source>
</evidence>
<reference evidence="2 3" key="1">
    <citation type="submission" date="2020-07" db="EMBL/GenBank/DDBJ databases">
        <authorList>
            <person name="Zhuang K."/>
            <person name="Ran Y."/>
        </authorList>
    </citation>
    <scope>NUCLEOTIDE SEQUENCE [LARGE SCALE GENOMIC DNA]</scope>
    <source>
        <strain evidence="2 3">WCH-YHL-001</strain>
    </source>
</reference>
<dbReference type="PANTHER" id="PTHR38011:SF12">
    <property type="entry name" value="BIFUNCTIONAL DEAMINASE-REDUCTASE DOMAIN PROTEIN"/>
    <property type="match status" value="1"/>
</dbReference>
<dbReference type="Proteomes" id="UP000515512">
    <property type="component" value="Chromosome"/>
</dbReference>
<feature type="domain" description="Bacterial bifunctional deaminase-reductase C-terminal" evidence="1">
    <location>
        <begin position="8"/>
        <end position="207"/>
    </location>
</feature>
<dbReference type="SUPFAM" id="SSF53597">
    <property type="entry name" value="Dihydrofolate reductase-like"/>
    <property type="match status" value="1"/>
</dbReference>
<protein>
    <submittedName>
        <fullName evidence="2">Dihydrofolate reductase</fullName>
    </submittedName>
</protein>
<evidence type="ECO:0000313" key="2">
    <source>
        <dbReference type="EMBL" id="QLY29993.1"/>
    </source>
</evidence>